<dbReference type="AlphaFoldDB" id="A0A6B3P2Q3"/>
<reference evidence="1 2" key="1">
    <citation type="submission" date="2020-02" db="EMBL/GenBank/DDBJ databases">
        <title>Broccoli isolated Pseudomonas sp.</title>
        <authorList>
            <person name="Fujikawa T."/>
            <person name="Sawada H."/>
        </authorList>
    </citation>
    <scope>NUCLEOTIDE SEQUENCE [LARGE SCALE GENOMIC DNA]</scope>
    <source>
        <strain evidence="1 2">MAFF212427</strain>
    </source>
</reference>
<sequence>MPLFNYDDIVKPTHTAPSSARPGSKAWVVGIYEIRHGDFLKKFPDGVVYTIEFEDGMSIEVEEVHLERCDM</sequence>
<dbReference type="EMBL" id="JAAHBU010000549">
    <property type="protein sequence ID" value="NER66660.1"/>
    <property type="molecule type" value="Genomic_DNA"/>
</dbReference>
<organism evidence="1 2">
    <name type="scientific">Pseudomonas brassicae</name>
    <dbReference type="NCBI Taxonomy" id="2708063"/>
    <lineage>
        <taxon>Bacteria</taxon>
        <taxon>Pseudomonadati</taxon>
        <taxon>Pseudomonadota</taxon>
        <taxon>Gammaproteobacteria</taxon>
        <taxon>Pseudomonadales</taxon>
        <taxon>Pseudomonadaceae</taxon>
        <taxon>Pseudomonas</taxon>
    </lineage>
</organism>
<evidence type="ECO:0000313" key="1">
    <source>
        <dbReference type="EMBL" id="NER66660.1"/>
    </source>
</evidence>
<proteinExistence type="predicted"/>
<comment type="caution">
    <text evidence="1">The sequence shown here is derived from an EMBL/GenBank/DDBJ whole genome shotgun (WGS) entry which is preliminary data.</text>
</comment>
<accession>A0A6B3P2Q3</accession>
<keyword evidence="2" id="KW-1185">Reference proteome</keyword>
<evidence type="ECO:0008006" key="3">
    <source>
        <dbReference type="Google" id="ProtNLM"/>
    </source>
</evidence>
<dbReference type="Proteomes" id="UP000482634">
    <property type="component" value="Unassembled WGS sequence"/>
</dbReference>
<gene>
    <name evidence="1" type="ORF">G3436_25890</name>
</gene>
<dbReference type="RefSeq" id="WP_163951094.1">
    <property type="nucleotide sequence ID" value="NZ_JAAHBU010000549.1"/>
</dbReference>
<protein>
    <recommendedName>
        <fullName evidence="3">DUF4926 domain-containing protein</fullName>
    </recommendedName>
</protein>
<name>A0A6B3P2Q3_9PSED</name>
<evidence type="ECO:0000313" key="2">
    <source>
        <dbReference type="Proteomes" id="UP000482634"/>
    </source>
</evidence>